<dbReference type="EMBL" id="AJAQ01000050">
    <property type="protein sequence ID" value="EOH86690.1"/>
    <property type="molecule type" value="Genomic_DNA"/>
</dbReference>
<gene>
    <name evidence="2" type="ORF">UAU_05135</name>
</gene>
<evidence type="ECO:0000313" key="2">
    <source>
        <dbReference type="EMBL" id="EOH86690.1"/>
    </source>
</evidence>
<dbReference type="HOGENOM" id="CLU_2878923_0_0_9"/>
<feature type="region of interest" description="Disordered" evidence="1">
    <location>
        <begin position="44"/>
        <end position="63"/>
    </location>
</feature>
<protein>
    <submittedName>
        <fullName evidence="2">Uncharacterized protein</fullName>
    </submittedName>
</protein>
<comment type="caution">
    <text evidence="2">The sequence shown here is derived from an EMBL/GenBank/DDBJ whole genome shotgun (WGS) entry which is preliminary data.</text>
</comment>
<sequence length="63" mass="7273">MKKDTTKLESHLERHPTDAAGVISLLKAKSANYEYDFSLEQKRKREKARSIARKRTRGINNAD</sequence>
<reference evidence="2 3" key="1">
    <citation type="submission" date="2013-02" db="EMBL/GenBank/DDBJ databases">
        <title>The Genome Sequence of Enterococcus pallens BAA-351.</title>
        <authorList>
            <consortium name="The Broad Institute Genome Sequencing Platform"/>
            <consortium name="The Broad Institute Genome Sequencing Center for Infectious Disease"/>
            <person name="Earl A.M."/>
            <person name="Gilmore M.S."/>
            <person name="Lebreton F."/>
            <person name="Walker B."/>
            <person name="Young S.K."/>
            <person name="Zeng Q."/>
            <person name="Gargeya S."/>
            <person name="Fitzgerald M."/>
            <person name="Haas B."/>
            <person name="Abouelleil A."/>
            <person name="Alvarado L."/>
            <person name="Arachchi H.M."/>
            <person name="Berlin A.M."/>
            <person name="Chapman S.B."/>
            <person name="Dewar J."/>
            <person name="Goldberg J."/>
            <person name="Griggs A."/>
            <person name="Gujja S."/>
            <person name="Hansen M."/>
            <person name="Howarth C."/>
            <person name="Imamovic A."/>
            <person name="Larimer J."/>
            <person name="McCowan C."/>
            <person name="Murphy C."/>
            <person name="Neiman D."/>
            <person name="Pearson M."/>
            <person name="Priest M."/>
            <person name="Roberts A."/>
            <person name="Saif S."/>
            <person name="Shea T."/>
            <person name="Sisk P."/>
            <person name="Sykes S."/>
            <person name="Wortman J."/>
            <person name="Nusbaum C."/>
            <person name="Birren B."/>
        </authorList>
    </citation>
    <scope>NUCLEOTIDE SEQUENCE [LARGE SCALE GENOMIC DNA]</scope>
    <source>
        <strain evidence="2 3">ATCC BAA-351</strain>
    </source>
</reference>
<accession>R2RTN9</accession>
<dbReference type="PATRIC" id="fig|1158607.3.peg.5114"/>
<keyword evidence="3" id="KW-1185">Reference proteome</keyword>
<proteinExistence type="predicted"/>
<evidence type="ECO:0000256" key="1">
    <source>
        <dbReference type="SAM" id="MobiDB-lite"/>
    </source>
</evidence>
<evidence type="ECO:0000313" key="3">
    <source>
        <dbReference type="Proteomes" id="UP000013782"/>
    </source>
</evidence>
<feature type="compositionally biased region" description="Basic residues" evidence="1">
    <location>
        <begin position="44"/>
        <end position="57"/>
    </location>
</feature>
<dbReference type="RefSeq" id="WP_010760058.1">
    <property type="nucleotide sequence ID" value="NZ_ASWD01000003.1"/>
</dbReference>
<dbReference type="Proteomes" id="UP000013782">
    <property type="component" value="Unassembled WGS sequence"/>
</dbReference>
<name>R2RTN9_9ENTE</name>
<dbReference type="AlphaFoldDB" id="R2RTN9"/>
<organism evidence="2 3">
    <name type="scientific">Enterococcus pallens ATCC BAA-351</name>
    <dbReference type="NCBI Taxonomy" id="1158607"/>
    <lineage>
        <taxon>Bacteria</taxon>
        <taxon>Bacillati</taxon>
        <taxon>Bacillota</taxon>
        <taxon>Bacilli</taxon>
        <taxon>Lactobacillales</taxon>
        <taxon>Enterococcaceae</taxon>
        <taxon>Enterococcus</taxon>
    </lineage>
</organism>